<dbReference type="Gene3D" id="1.10.3470.10">
    <property type="entry name" value="ABC transporter involved in vitamin B12 uptake, BtuC"/>
    <property type="match status" value="1"/>
</dbReference>
<feature type="transmembrane region" description="Helical" evidence="6">
    <location>
        <begin position="259"/>
        <end position="276"/>
    </location>
</feature>
<dbReference type="PANTHER" id="PTHR32196:SF72">
    <property type="entry name" value="RIBOSE IMPORT PERMEASE PROTEIN RBSC"/>
    <property type="match status" value="1"/>
</dbReference>
<keyword evidence="4 6" id="KW-1133">Transmembrane helix</keyword>
<dbReference type="GO" id="GO:0005886">
    <property type="term" value="C:plasma membrane"/>
    <property type="evidence" value="ECO:0007669"/>
    <property type="project" value="UniProtKB-SubCell"/>
</dbReference>
<evidence type="ECO:0000256" key="5">
    <source>
        <dbReference type="ARBA" id="ARBA00023136"/>
    </source>
</evidence>
<keyword evidence="5 6" id="KW-0472">Membrane</keyword>
<dbReference type="InterPro" id="IPR037294">
    <property type="entry name" value="ABC_BtuC-like"/>
</dbReference>
<dbReference type="InterPro" id="IPR001851">
    <property type="entry name" value="ABC_transp_permease"/>
</dbReference>
<feature type="transmembrane region" description="Helical" evidence="6">
    <location>
        <begin position="229"/>
        <end position="247"/>
    </location>
</feature>
<comment type="caution">
    <text evidence="7">The sequence shown here is derived from an EMBL/GenBank/DDBJ whole genome shotgun (WGS) entry which is preliminary data.</text>
</comment>
<feature type="transmembrane region" description="Helical" evidence="6">
    <location>
        <begin position="135"/>
        <end position="153"/>
    </location>
</feature>
<feature type="transmembrane region" description="Helical" evidence="6">
    <location>
        <begin position="21"/>
        <end position="43"/>
    </location>
</feature>
<feature type="transmembrane region" description="Helical" evidence="6">
    <location>
        <begin position="105"/>
        <end position="126"/>
    </location>
</feature>
<evidence type="ECO:0000256" key="4">
    <source>
        <dbReference type="ARBA" id="ARBA00022989"/>
    </source>
</evidence>
<dbReference type="Proteomes" id="UP000070107">
    <property type="component" value="Unassembled WGS sequence"/>
</dbReference>
<dbReference type="CDD" id="cd06579">
    <property type="entry name" value="TM_PBP1_transp_AraH_like"/>
    <property type="match status" value="1"/>
</dbReference>
<dbReference type="GO" id="GO:0022857">
    <property type="term" value="F:transmembrane transporter activity"/>
    <property type="evidence" value="ECO:0007669"/>
    <property type="project" value="InterPro"/>
</dbReference>
<evidence type="ECO:0000256" key="1">
    <source>
        <dbReference type="ARBA" id="ARBA00004651"/>
    </source>
</evidence>
<evidence type="ECO:0000256" key="2">
    <source>
        <dbReference type="ARBA" id="ARBA00022475"/>
    </source>
</evidence>
<proteinExistence type="predicted"/>
<dbReference type="Pfam" id="PF02653">
    <property type="entry name" value="BPD_transp_2"/>
    <property type="match status" value="1"/>
</dbReference>
<feature type="transmembrane region" description="Helical" evidence="6">
    <location>
        <begin position="283"/>
        <end position="303"/>
    </location>
</feature>
<keyword evidence="3 6" id="KW-0812">Transmembrane</keyword>
<feature type="transmembrane region" description="Helical" evidence="6">
    <location>
        <begin position="309"/>
        <end position="325"/>
    </location>
</feature>
<evidence type="ECO:0000313" key="8">
    <source>
        <dbReference type="Proteomes" id="UP000070107"/>
    </source>
</evidence>
<dbReference type="STRING" id="1494590.ATN84_05360"/>
<protein>
    <submittedName>
        <fullName evidence="7">ABC transporter permease</fullName>
    </submittedName>
</protein>
<dbReference type="OrthoDB" id="9784538at2"/>
<evidence type="ECO:0000256" key="6">
    <source>
        <dbReference type="SAM" id="Phobius"/>
    </source>
</evidence>
<evidence type="ECO:0000256" key="3">
    <source>
        <dbReference type="ARBA" id="ARBA00022692"/>
    </source>
</evidence>
<dbReference type="RefSeq" id="WP_068880489.1">
    <property type="nucleotide sequence ID" value="NZ_LNTU01000001.1"/>
</dbReference>
<reference evidence="7 8" key="1">
    <citation type="submission" date="2015-11" db="EMBL/GenBank/DDBJ databases">
        <title>Draft genome sequence of Paramesorhizobium deserti A-3-E, a strain highly resistant to diverse beta-lactam antibiotics.</title>
        <authorList>
            <person name="Lv R."/>
            <person name="Yang X."/>
            <person name="Fang N."/>
            <person name="Guo J."/>
            <person name="Luo X."/>
            <person name="Peng F."/>
            <person name="Yang R."/>
            <person name="Cui Y."/>
            <person name="Fang C."/>
            <person name="Song Y."/>
        </authorList>
    </citation>
    <scope>NUCLEOTIDE SEQUENCE [LARGE SCALE GENOMIC DNA]</scope>
    <source>
        <strain evidence="7 8">A-3-E</strain>
    </source>
</reference>
<organism evidence="7 8">
    <name type="scientific">Paramesorhizobium deserti</name>
    <dbReference type="NCBI Taxonomy" id="1494590"/>
    <lineage>
        <taxon>Bacteria</taxon>
        <taxon>Pseudomonadati</taxon>
        <taxon>Pseudomonadota</taxon>
        <taxon>Alphaproteobacteria</taxon>
        <taxon>Hyphomicrobiales</taxon>
        <taxon>Phyllobacteriaceae</taxon>
        <taxon>Paramesorhizobium</taxon>
    </lineage>
</organism>
<gene>
    <name evidence="7" type="ORF">ATN84_05360</name>
</gene>
<name>A0A135I143_9HYPH</name>
<keyword evidence="2" id="KW-1003">Cell membrane</keyword>
<dbReference type="AlphaFoldDB" id="A0A135I143"/>
<dbReference type="EMBL" id="LNTU01000001">
    <property type="protein sequence ID" value="KXF79159.1"/>
    <property type="molecule type" value="Genomic_DNA"/>
</dbReference>
<feature type="transmembrane region" description="Helical" evidence="6">
    <location>
        <begin position="55"/>
        <end position="74"/>
    </location>
</feature>
<sequence>MSNTTAAQTARRSLGDIDLRAVAPFVALAVLFAFGAMVNPNFVGIDNLLNVVTRSAFIAIIAVGATFVISAGGLDLSVGSMSAFVAGTMILFLNTGLIASDVGMIAAAMLLALAVGALCGLANGLITTLGRIEPFIVTLGTMGIFRALTIYLAEGGSIAIKSQELRAAYRPVYFSNLLGVPIPVIVILVVAVVGAFIFYRTRFGRHVTAVGSNEEVARYSGISVNRVRTLTYVIQGLCVATAVLVYVPRLGAATPTTGLLWELQAITAVVIGGTALRGGVGRIWGTICGALILEMVGNIMVLSDLVSEYLIGAVQGAIIIIAMLIQRSLGRR</sequence>
<evidence type="ECO:0000313" key="7">
    <source>
        <dbReference type="EMBL" id="KXF79159.1"/>
    </source>
</evidence>
<comment type="subcellular location">
    <subcellularLocation>
        <location evidence="1">Cell membrane</location>
        <topology evidence="1">Multi-pass membrane protein</topology>
    </subcellularLocation>
</comment>
<accession>A0A135I143</accession>
<feature type="transmembrane region" description="Helical" evidence="6">
    <location>
        <begin position="81"/>
        <end position="99"/>
    </location>
</feature>
<feature type="transmembrane region" description="Helical" evidence="6">
    <location>
        <begin position="173"/>
        <end position="199"/>
    </location>
</feature>
<dbReference type="PANTHER" id="PTHR32196">
    <property type="entry name" value="ABC TRANSPORTER PERMEASE PROTEIN YPHD-RELATED-RELATED"/>
    <property type="match status" value="1"/>
</dbReference>
<keyword evidence="8" id="KW-1185">Reference proteome</keyword>